<feature type="signal peptide" evidence="3">
    <location>
        <begin position="1"/>
        <end position="33"/>
    </location>
</feature>
<dbReference type="Gene3D" id="3.40.50.1820">
    <property type="entry name" value="alpha/beta hydrolase"/>
    <property type="match status" value="1"/>
</dbReference>
<protein>
    <submittedName>
        <fullName evidence="4">PHB depolymerase family esterase</fullName>
    </submittedName>
</protein>
<dbReference type="InterPro" id="IPR050955">
    <property type="entry name" value="Plant_Biomass_Hydrol_Est"/>
</dbReference>
<accession>A0ABP3DZY8</accession>
<keyword evidence="1 3" id="KW-0732">Signal</keyword>
<dbReference type="PANTHER" id="PTHR43037">
    <property type="entry name" value="UNNAMED PRODUCT-RELATED"/>
    <property type="match status" value="1"/>
</dbReference>
<evidence type="ECO:0000313" key="5">
    <source>
        <dbReference type="Proteomes" id="UP001500416"/>
    </source>
</evidence>
<organism evidence="4 5">
    <name type="scientific">Saccharothrix mutabilis subsp. mutabilis</name>
    <dbReference type="NCBI Taxonomy" id="66855"/>
    <lineage>
        <taxon>Bacteria</taxon>
        <taxon>Bacillati</taxon>
        <taxon>Actinomycetota</taxon>
        <taxon>Actinomycetes</taxon>
        <taxon>Pseudonocardiales</taxon>
        <taxon>Pseudonocardiaceae</taxon>
        <taxon>Saccharothrix</taxon>
    </lineage>
</organism>
<dbReference type="Proteomes" id="UP001500416">
    <property type="component" value="Unassembled WGS sequence"/>
</dbReference>
<keyword evidence="2" id="KW-0378">Hydrolase</keyword>
<keyword evidence="5" id="KW-1185">Reference proteome</keyword>
<dbReference type="NCBIfam" id="TIGR01840">
    <property type="entry name" value="esterase_phb"/>
    <property type="match status" value="1"/>
</dbReference>
<evidence type="ECO:0000256" key="3">
    <source>
        <dbReference type="SAM" id="SignalP"/>
    </source>
</evidence>
<dbReference type="SUPFAM" id="SSF53474">
    <property type="entry name" value="alpha/beta-Hydrolases"/>
    <property type="match status" value="2"/>
</dbReference>
<dbReference type="EMBL" id="BAAABU010000013">
    <property type="protein sequence ID" value="GAA0245403.1"/>
    <property type="molecule type" value="Genomic_DNA"/>
</dbReference>
<reference evidence="5" key="1">
    <citation type="journal article" date="2019" name="Int. J. Syst. Evol. Microbiol.">
        <title>The Global Catalogue of Microorganisms (GCM) 10K type strain sequencing project: providing services to taxonomists for standard genome sequencing and annotation.</title>
        <authorList>
            <consortium name="The Broad Institute Genomics Platform"/>
            <consortium name="The Broad Institute Genome Sequencing Center for Infectious Disease"/>
            <person name="Wu L."/>
            <person name="Ma J."/>
        </authorList>
    </citation>
    <scope>NUCLEOTIDE SEQUENCE [LARGE SCALE GENOMIC DNA]</scope>
    <source>
        <strain evidence="5">JCM 3380</strain>
    </source>
</reference>
<gene>
    <name evidence="4" type="ORF">GCM10010492_50970</name>
</gene>
<sequence length="390" mass="40874">MPIRPPARGPAAVLLAAATALAAATLVATPASAATLREVTGFGTNPGNLQMFRYVPDGLPSGRPVVLALHGCTQNASSYATGTGWLKLADQHRFTVVFPQQRSANNANSCFNWFEPGDTRRGSGEALSIKQMVDRTRQDVGATAAYVSGLSAGGGMTSVMLATYPDVFSGGGVVAGLPYGCATSVSTAFTCMNPGVNLSPAQWGDRVRSAFSHSGPRPKVSIWHGTSDTTVRPMNAVELVEQWTNVNGTDQTPDTTDTVGGYPHRVYGGTVEHFEITGMGHGHPVDPGTGSAQCGTAGAYVLDVNICAAHHLVRFWGIADSAPPTTTTTTSPAAPPYTDTALGTPTDHYVAGRVDVTEYNTLGTRYGYSTPITLYRCATDWTDKPDCSPI</sequence>
<evidence type="ECO:0000256" key="1">
    <source>
        <dbReference type="ARBA" id="ARBA00022729"/>
    </source>
</evidence>
<dbReference type="Pfam" id="PF10503">
    <property type="entry name" value="Esterase_PHB"/>
    <property type="match status" value="1"/>
</dbReference>
<name>A0ABP3DZY8_9PSEU</name>
<evidence type="ECO:0000256" key="2">
    <source>
        <dbReference type="ARBA" id="ARBA00022801"/>
    </source>
</evidence>
<dbReference type="RefSeq" id="WP_343936399.1">
    <property type="nucleotide sequence ID" value="NZ_BAAABU010000013.1"/>
</dbReference>
<dbReference type="PANTHER" id="PTHR43037:SF1">
    <property type="entry name" value="BLL1128 PROTEIN"/>
    <property type="match status" value="1"/>
</dbReference>
<evidence type="ECO:0000313" key="4">
    <source>
        <dbReference type="EMBL" id="GAA0245403.1"/>
    </source>
</evidence>
<feature type="chain" id="PRO_5045706866" evidence="3">
    <location>
        <begin position="34"/>
        <end position="390"/>
    </location>
</feature>
<proteinExistence type="predicted"/>
<dbReference type="InterPro" id="IPR029058">
    <property type="entry name" value="AB_hydrolase_fold"/>
</dbReference>
<dbReference type="InterPro" id="IPR010126">
    <property type="entry name" value="Esterase_phb"/>
</dbReference>
<comment type="caution">
    <text evidence="4">The sequence shown here is derived from an EMBL/GenBank/DDBJ whole genome shotgun (WGS) entry which is preliminary data.</text>
</comment>